<feature type="domain" description="Solute-binding protein family 5" evidence="5">
    <location>
        <begin position="86"/>
        <end position="429"/>
    </location>
</feature>
<sequence>MTPPSMSRRRALRLGGLALPVIAAPTALTGCGTAAGAGGDGTLRVAQPTDPTTLDPHKQGDMASMNVLINIFDTLTTRDVSGRLAARLATSWESRSRTVWRFRLRSGVRFHNGEEFDADAVKFSIERVLDPKTRSPIVELRYVTSVRVVDRYTVDVHTTLHDPILPAKLSLFGGVIVPPKYLADVGDAAFAKRPVGTGPFVFQSFRRDRELRLRANRRHFHGSPGADRLVFRALPNPASALAALQSDEVDLVTGLTPDAARQLSGYAGVELESHRGVRTAYLNLDTTSGPLRDRRVRQALNHAIDVPLLIKAVLDGKASEVPAMLPRGVVGFDASVEPFRRSVRTARRLLAEAGHAHGLTTTLTASNDDAQVAEAISGLLDRAGIRARVDLLDPGTFSARLTSDNRHALGPIYLAASTAWTLDGASMVQSNVRHDRRQSRWASKEADRLIDAEELSMDPEDRQRAFTALQRLIKREAPFVPLYQQDIILARTTRVRWTPVVNGSLAMESAEVRA</sequence>
<evidence type="ECO:0000313" key="7">
    <source>
        <dbReference type="Proteomes" id="UP000756710"/>
    </source>
</evidence>
<keyword evidence="2" id="KW-0813">Transport</keyword>
<dbReference type="PANTHER" id="PTHR30290:SF9">
    <property type="entry name" value="OLIGOPEPTIDE-BINDING PROTEIN APPA"/>
    <property type="match status" value="1"/>
</dbReference>
<dbReference type="Gene3D" id="3.90.76.10">
    <property type="entry name" value="Dipeptide-binding Protein, Domain 1"/>
    <property type="match status" value="1"/>
</dbReference>
<dbReference type="Gene3D" id="3.10.105.10">
    <property type="entry name" value="Dipeptide-binding Protein, Domain 3"/>
    <property type="match status" value="1"/>
</dbReference>
<dbReference type="PROSITE" id="PS51318">
    <property type="entry name" value="TAT"/>
    <property type="match status" value="1"/>
</dbReference>
<comment type="similarity">
    <text evidence="1">Belongs to the bacterial solute-binding protein 5 family.</text>
</comment>
<evidence type="ECO:0000259" key="5">
    <source>
        <dbReference type="Pfam" id="PF00496"/>
    </source>
</evidence>
<evidence type="ECO:0000313" key="6">
    <source>
        <dbReference type="EMBL" id="MBP2063606.1"/>
    </source>
</evidence>
<evidence type="ECO:0000256" key="1">
    <source>
        <dbReference type="ARBA" id="ARBA00005695"/>
    </source>
</evidence>
<evidence type="ECO:0000256" key="3">
    <source>
        <dbReference type="ARBA" id="ARBA00022729"/>
    </source>
</evidence>
<evidence type="ECO:0000256" key="4">
    <source>
        <dbReference type="SAM" id="SignalP"/>
    </source>
</evidence>
<dbReference type="InterPro" id="IPR030678">
    <property type="entry name" value="Peptide/Ni-bd"/>
</dbReference>
<dbReference type="PIRSF" id="PIRSF002741">
    <property type="entry name" value="MppA"/>
    <property type="match status" value="1"/>
</dbReference>
<dbReference type="Gene3D" id="3.40.190.10">
    <property type="entry name" value="Periplasmic binding protein-like II"/>
    <property type="match status" value="1"/>
</dbReference>
<dbReference type="InterPro" id="IPR000914">
    <property type="entry name" value="SBP_5_dom"/>
</dbReference>
<name>A0ABS4MV29_9ACTN</name>
<dbReference type="SUPFAM" id="SSF53850">
    <property type="entry name" value="Periplasmic binding protein-like II"/>
    <property type="match status" value="1"/>
</dbReference>
<dbReference type="Proteomes" id="UP000756710">
    <property type="component" value="Unassembled WGS sequence"/>
</dbReference>
<organism evidence="6 7">
    <name type="scientific">Streptomyces iranensis</name>
    <dbReference type="NCBI Taxonomy" id="576784"/>
    <lineage>
        <taxon>Bacteria</taxon>
        <taxon>Bacillati</taxon>
        <taxon>Actinomycetota</taxon>
        <taxon>Actinomycetes</taxon>
        <taxon>Kitasatosporales</taxon>
        <taxon>Streptomycetaceae</taxon>
        <taxon>Streptomyces</taxon>
        <taxon>Streptomyces violaceusniger group</taxon>
    </lineage>
</organism>
<accession>A0ABS4MV29</accession>
<evidence type="ECO:0000256" key="2">
    <source>
        <dbReference type="ARBA" id="ARBA00022448"/>
    </source>
</evidence>
<proteinExistence type="inferred from homology"/>
<reference evidence="6 7" key="1">
    <citation type="submission" date="2021-03" db="EMBL/GenBank/DDBJ databases">
        <title>Genomic Encyclopedia of Type Strains, Phase IV (KMG-IV): sequencing the most valuable type-strain genomes for metagenomic binning, comparative biology and taxonomic classification.</title>
        <authorList>
            <person name="Goeker M."/>
        </authorList>
    </citation>
    <scope>NUCLEOTIDE SEQUENCE [LARGE SCALE GENOMIC DNA]</scope>
    <source>
        <strain evidence="6 7">DSM 41954</strain>
    </source>
</reference>
<gene>
    <name evidence="6" type="ORF">J2Z30_004627</name>
</gene>
<feature type="chain" id="PRO_5045520976" evidence="4">
    <location>
        <begin position="24"/>
        <end position="514"/>
    </location>
</feature>
<protein>
    <submittedName>
        <fullName evidence="6">Peptide/nickel transport system substrate-binding protein</fullName>
    </submittedName>
</protein>
<dbReference type="InterPro" id="IPR006311">
    <property type="entry name" value="TAT_signal"/>
</dbReference>
<keyword evidence="3 4" id="KW-0732">Signal</keyword>
<dbReference type="InterPro" id="IPR039424">
    <property type="entry name" value="SBP_5"/>
</dbReference>
<dbReference type="PANTHER" id="PTHR30290">
    <property type="entry name" value="PERIPLASMIC BINDING COMPONENT OF ABC TRANSPORTER"/>
    <property type="match status" value="1"/>
</dbReference>
<comment type="caution">
    <text evidence="6">The sequence shown here is derived from an EMBL/GenBank/DDBJ whole genome shotgun (WGS) entry which is preliminary data.</text>
</comment>
<dbReference type="Pfam" id="PF00496">
    <property type="entry name" value="SBP_bac_5"/>
    <property type="match status" value="1"/>
</dbReference>
<dbReference type="EMBL" id="JAGGLR010000012">
    <property type="protein sequence ID" value="MBP2063606.1"/>
    <property type="molecule type" value="Genomic_DNA"/>
</dbReference>
<feature type="signal peptide" evidence="4">
    <location>
        <begin position="1"/>
        <end position="23"/>
    </location>
</feature>
<keyword evidence="7" id="KW-1185">Reference proteome</keyword>